<dbReference type="Pfam" id="PF00589">
    <property type="entry name" value="Phage_integrase"/>
    <property type="match status" value="1"/>
</dbReference>
<dbReference type="PANTHER" id="PTHR30349">
    <property type="entry name" value="PHAGE INTEGRASE-RELATED"/>
    <property type="match status" value="1"/>
</dbReference>
<dbReference type="Gene3D" id="3.30.160.60">
    <property type="entry name" value="Classic Zinc Finger"/>
    <property type="match status" value="1"/>
</dbReference>
<dbReference type="GO" id="GO:0008907">
    <property type="term" value="F:integrase activity"/>
    <property type="evidence" value="ECO:0007669"/>
    <property type="project" value="InterPro"/>
</dbReference>
<sequence>MAQSRKDSRGYALRSGECQRADGRYSYSYTDRNRKRHTVYGKDLVELRKKEQQIRRDLEDGLDPQRAERVTVNEVFDSYIKQKYDLKPTTRTNYVYTYDHYVRETFGKRRLIQVRYTDVREYYYSLLLEEKLSPATVDNVHTVLHPAFQMAVRDGLIRVNPAAGVLGEIKKSHVWVKTKRKSLTVPEQKAFMNYLYSNHQYQGWKPVITVLIGSGMRIGECLGLRWEDLDFENRIIDINHSLVHRKVDDSGTNFHINTPKTEAGCRRIPMIGEVYDAFLEEYQIQQIIGFCTQEIDGYSGFVFASSGGTITIPSEVNHAIHNITADYNKEETAKAKREKREPLLLPDFSAHHLRHTFCTRLCENESNIKVIQSVMGHKDVQTTLDIYADCTEDKKKEVIKNMEDKIFVL</sequence>
<dbReference type="SUPFAM" id="SSF54171">
    <property type="entry name" value="DNA-binding domain"/>
    <property type="match status" value="1"/>
</dbReference>
<dbReference type="InterPro" id="IPR050090">
    <property type="entry name" value="Tyrosine_recombinase_XerCD"/>
</dbReference>
<dbReference type="STRING" id="1527.SAMN04489757_1291"/>
<dbReference type="Gene3D" id="1.10.150.130">
    <property type="match status" value="1"/>
</dbReference>
<dbReference type="InterPro" id="IPR010998">
    <property type="entry name" value="Integrase_recombinase_N"/>
</dbReference>
<dbReference type="Proteomes" id="UP000198806">
    <property type="component" value="Unassembled WGS sequence"/>
</dbReference>
<keyword evidence="3" id="KW-0233">DNA recombination</keyword>
<evidence type="ECO:0000259" key="6">
    <source>
        <dbReference type="PROSITE" id="PS51900"/>
    </source>
</evidence>
<proteinExistence type="inferred from homology"/>
<evidence type="ECO:0000259" key="5">
    <source>
        <dbReference type="PROSITE" id="PS51898"/>
    </source>
</evidence>
<dbReference type="InterPro" id="IPR004191">
    <property type="entry name" value="Integrase_Tn916-type_DNA-bd_N"/>
</dbReference>
<dbReference type="AlphaFoldDB" id="A0A1I5HEE2"/>
<gene>
    <name evidence="7" type="ORF">SAMN04489757_1291</name>
</gene>
<dbReference type="CDD" id="cd01189">
    <property type="entry name" value="INT_ICEBs1_C_like"/>
    <property type="match status" value="1"/>
</dbReference>
<protein>
    <submittedName>
        <fullName evidence="7">Site-specific recombinase XerD</fullName>
    </submittedName>
</protein>
<dbReference type="Pfam" id="PF02920">
    <property type="entry name" value="Integrase_DNA"/>
    <property type="match status" value="1"/>
</dbReference>
<dbReference type="RefSeq" id="WP_091687615.1">
    <property type="nucleotide sequence ID" value="NZ_BAABFM010000010.1"/>
</dbReference>
<reference evidence="7 8" key="1">
    <citation type="submission" date="2016-10" db="EMBL/GenBank/DDBJ databases">
        <authorList>
            <person name="de Groot N.N."/>
        </authorList>
    </citation>
    <scope>NUCLEOTIDE SEQUENCE [LARGE SCALE GENOMIC DNA]</scope>
    <source>
        <strain evidence="7 8">DSM 1283</strain>
    </source>
</reference>
<evidence type="ECO:0000256" key="4">
    <source>
        <dbReference type="PROSITE-ProRule" id="PRU01248"/>
    </source>
</evidence>
<evidence type="ECO:0000313" key="8">
    <source>
        <dbReference type="Proteomes" id="UP000198806"/>
    </source>
</evidence>
<comment type="similarity">
    <text evidence="1">Belongs to the 'phage' integrase family.</text>
</comment>
<dbReference type="InterPro" id="IPR002104">
    <property type="entry name" value="Integrase_catalytic"/>
</dbReference>
<dbReference type="InterPro" id="IPR044068">
    <property type="entry name" value="CB"/>
</dbReference>
<organism evidence="7 8">
    <name type="scientific">Anaerocolumna aminovalerica</name>
    <dbReference type="NCBI Taxonomy" id="1527"/>
    <lineage>
        <taxon>Bacteria</taxon>
        <taxon>Bacillati</taxon>
        <taxon>Bacillota</taxon>
        <taxon>Clostridia</taxon>
        <taxon>Lachnospirales</taxon>
        <taxon>Lachnospiraceae</taxon>
        <taxon>Anaerocolumna</taxon>
    </lineage>
</organism>
<dbReference type="OrthoDB" id="9803188at2"/>
<dbReference type="PROSITE" id="PS51900">
    <property type="entry name" value="CB"/>
    <property type="match status" value="1"/>
</dbReference>
<dbReference type="Gene3D" id="1.10.443.10">
    <property type="entry name" value="Intergrase catalytic core"/>
    <property type="match status" value="1"/>
</dbReference>
<dbReference type="InterPro" id="IPR016177">
    <property type="entry name" value="DNA-bd_dom_sf"/>
</dbReference>
<feature type="domain" description="Core-binding (CB)" evidence="6">
    <location>
        <begin position="70"/>
        <end position="152"/>
    </location>
</feature>
<dbReference type="InterPro" id="IPR013762">
    <property type="entry name" value="Integrase-like_cat_sf"/>
</dbReference>
<evidence type="ECO:0000256" key="3">
    <source>
        <dbReference type="ARBA" id="ARBA00023172"/>
    </source>
</evidence>
<dbReference type="GO" id="GO:0003677">
    <property type="term" value="F:DNA binding"/>
    <property type="evidence" value="ECO:0007669"/>
    <property type="project" value="UniProtKB-UniRule"/>
</dbReference>
<dbReference type="PROSITE" id="PS51898">
    <property type="entry name" value="TYR_RECOMBINASE"/>
    <property type="match status" value="1"/>
</dbReference>
<evidence type="ECO:0000256" key="2">
    <source>
        <dbReference type="ARBA" id="ARBA00023125"/>
    </source>
</evidence>
<dbReference type="GO" id="GO:0006310">
    <property type="term" value="P:DNA recombination"/>
    <property type="evidence" value="ECO:0007669"/>
    <property type="project" value="UniProtKB-KW"/>
</dbReference>
<name>A0A1I5HEE2_9FIRM</name>
<feature type="domain" description="Tyr recombinase" evidence="5">
    <location>
        <begin position="178"/>
        <end position="400"/>
    </location>
</feature>
<keyword evidence="8" id="KW-1185">Reference proteome</keyword>
<evidence type="ECO:0000313" key="7">
    <source>
        <dbReference type="EMBL" id="SFO46623.1"/>
    </source>
</evidence>
<dbReference type="PANTHER" id="PTHR30349:SF41">
    <property type="entry name" value="INTEGRASE_RECOMBINASE PROTEIN MJ0367-RELATED"/>
    <property type="match status" value="1"/>
</dbReference>
<dbReference type="EMBL" id="FOWD01000029">
    <property type="protein sequence ID" value="SFO46623.1"/>
    <property type="molecule type" value="Genomic_DNA"/>
</dbReference>
<accession>A0A1I5HEE2</accession>
<dbReference type="InterPro" id="IPR011010">
    <property type="entry name" value="DNA_brk_join_enz"/>
</dbReference>
<dbReference type="SUPFAM" id="SSF56349">
    <property type="entry name" value="DNA breaking-rejoining enzymes"/>
    <property type="match status" value="1"/>
</dbReference>
<evidence type="ECO:0000256" key="1">
    <source>
        <dbReference type="ARBA" id="ARBA00008857"/>
    </source>
</evidence>
<keyword evidence="2 4" id="KW-0238">DNA-binding</keyword>